<dbReference type="InterPro" id="IPR002698">
    <property type="entry name" value="FTHF_cligase"/>
</dbReference>
<comment type="catalytic activity">
    <reaction evidence="5">
        <text>(6S)-5-formyl-5,6,7,8-tetrahydrofolate + ATP = (6R)-5,10-methenyltetrahydrofolate + ADP + phosphate</text>
        <dbReference type="Rhea" id="RHEA:10488"/>
        <dbReference type="ChEBI" id="CHEBI:30616"/>
        <dbReference type="ChEBI" id="CHEBI:43474"/>
        <dbReference type="ChEBI" id="CHEBI:57455"/>
        <dbReference type="ChEBI" id="CHEBI:57457"/>
        <dbReference type="ChEBI" id="CHEBI:456216"/>
        <dbReference type="EC" id="6.3.3.2"/>
    </reaction>
</comment>
<dbReference type="EC" id="6.3.3.2" evidence="5"/>
<keyword evidence="2 4" id="KW-0547">Nucleotide-binding</keyword>
<dbReference type="GO" id="GO:0035999">
    <property type="term" value="P:tetrahydrofolate interconversion"/>
    <property type="evidence" value="ECO:0007669"/>
    <property type="project" value="TreeGrafter"/>
</dbReference>
<feature type="binding site" evidence="4">
    <location>
        <begin position="3"/>
        <end position="7"/>
    </location>
    <ligand>
        <name>ATP</name>
        <dbReference type="ChEBI" id="CHEBI:30616"/>
    </ligand>
</feature>
<proteinExistence type="inferred from homology"/>
<evidence type="ECO:0000313" key="7">
    <source>
        <dbReference type="Proteomes" id="UP000199136"/>
    </source>
</evidence>
<gene>
    <name evidence="6" type="ORF">SAMN04488506_1995</name>
</gene>
<dbReference type="PIRSF" id="PIRSF006806">
    <property type="entry name" value="FTHF_cligase"/>
    <property type="match status" value="1"/>
</dbReference>
<evidence type="ECO:0000313" key="6">
    <source>
        <dbReference type="EMBL" id="SFQ43429.1"/>
    </source>
</evidence>
<keyword evidence="3 4" id="KW-0067">ATP-binding</keyword>
<feature type="binding site" evidence="4">
    <location>
        <begin position="131"/>
        <end position="139"/>
    </location>
    <ligand>
        <name>ATP</name>
        <dbReference type="ChEBI" id="CHEBI:30616"/>
    </ligand>
</feature>
<evidence type="ECO:0000256" key="1">
    <source>
        <dbReference type="ARBA" id="ARBA00010638"/>
    </source>
</evidence>
<evidence type="ECO:0000256" key="2">
    <source>
        <dbReference type="ARBA" id="ARBA00022741"/>
    </source>
</evidence>
<dbReference type="GO" id="GO:0030272">
    <property type="term" value="F:5-formyltetrahydrofolate cyclo-ligase activity"/>
    <property type="evidence" value="ECO:0007669"/>
    <property type="project" value="UniProtKB-EC"/>
</dbReference>
<dbReference type="GO" id="GO:0009396">
    <property type="term" value="P:folic acid-containing compound biosynthetic process"/>
    <property type="evidence" value="ECO:0007669"/>
    <property type="project" value="TreeGrafter"/>
</dbReference>
<dbReference type="Gene3D" id="3.40.50.10420">
    <property type="entry name" value="NagB/RpiA/CoA transferase-like"/>
    <property type="match status" value="1"/>
</dbReference>
<comment type="similarity">
    <text evidence="1 5">Belongs to the 5-formyltetrahydrofolate cyclo-ligase family.</text>
</comment>
<evidence type="ECO:0000256" key="3">
    <source>
        <dbReference type="ARBA" id="ARBA00022840"/>
    </source>
</evidence>
<keyword evidence="7" id="KW-1185">Reference proteome</keyword>
<sequence length="193" mass="22472">MTKKEIRKTKIALMKELNTIEKEAEEHQLYTRLFESEYWKKADSIAMTMSQDFEINTQPIMEEAWKNHKKVLLPRAKKGRVMDFVLYTPETVLERSSFGILEPSAHLPAVEKENIDLIIVPGLAYSQDGYRIGFGGGYYDRFLADYNGLKISLVLKIQQIDEWTPENFDIPLDALITKDRIIISQELREQNNE</sequence>
<feature type="binding site" evidence="4">
    <location>
        <position position="49"/>
    </location>
    <ligand>
        <name>substrate</name>
    </ligand>
</feature>
<dbReference type="NCBIfam" id="TIGR02727">
    <property type="entry name" value="MTHFS_bact"/>
    <property type="match status" value="1"/>
</dbReference>
<dbReference type="EMBL" id="FOXW01000008">
    <property type="protein sequence ID" value="SFQ43429.1"/>
    <property type="molecule type" value="Genomic_DNA"/>
</dbReference>
<dbReference type="AlphaFoldDB" id="A0A1I5YGV2"/>
<dbReference type="InterPro" id="IPR037171">
    <property type="entry name" value="NagB/RpiA_transferase-like"/>
</dbReference>
<dbReference type="PANTHER" id="PTHR23407">
    <property type="entry name" value="ATPASE INHIBITOR/5-FORMYLTETRAHYDROFOLATE CYCLO-LIGASE"/>
    <property type="match status" value="1"/>
</dbReference>
<dbReference type="InterPro" id="IPR024185">
    <property type="entry name" value="FTHF_cligase-like_sf"/>
</dbReference>
<evidence type="ECO:0000256" key="4">
    <source>
        <dbReference type="PIRSR" id="PIRSR006806-1"/>
    </source>
</evidence>
<dbReference type="RefSeq" id="WP_244887688.1">
    <property type="nucleotide sequence ID" value="NZ_FOXW01000008.1"/>
</dbReference>
<dbReference type="SUPFAM" id="SSF100950">
    <property type="entry name" value="NagB/RpiA/CoA transferase-like"/>
    <property type="match status" value="1"/>
</dbReference>
<keyword evidence="5" id="KW-0479">Metal-binding</keyword>
<keyword evidence="5" id="KW-0460">Magnesium</keyword>
<reference evidence="6 7" key="1">
    <citation type="submission" date="2016-10" db="EMBL/GenBank/DDBJ databases">
        <authorList>
            <person name="de Groot N.N."/>
        </authorList>
    </citation>
    <scope>NUCLEOTIDE SEQUENCE [LARGE SCALE GENOMIC DNA]</scope>
    <source>
        <strain evidence="6 7">DSM 20581</strain>
    </source>
</reference>
<protein>
    <recommendedName>
        <fullName evidence="5">5-formyltetrahydrofolate cyclo-ligase</fullName>
        <ecNumber evidence="5">6.3.3.2</ecNumber>
    </recommendedName>
</protein>
<keyword evidence="6" id="KW-0436">Ligase</keyword>
<feature type="binding site" evidence="4">
    <location>
        <position position="54"/>
    </location>
    <ligand>
        <name>substrate</name>
    </ligand>
</feature>
<dbReference type="GO" id="GO:0005524">
    <property type="term" value="F:ATP binding"/>
    <property type="evidence" value="ECO:0007669"/>
    <property type="project" value="UniProtKB-KW"/>
</dbReference>
<name>A0A1I5YGV2_9LACT</name>
<evidence type="ECO:0000256" key="5">
    <source>
        <dbReference type="RuleBase" id="RU361279"/>
    </source>
</evidence>
<comment type="cofactor">
    <cofactor evidence="5">
        <name>Mg(2+)</name>
        <dbReference type="ChEBI" id="CHEBI:18420"/>
    </cofactor>
</comment>
<dbReference type="STRING" id="82801.SAMN04488506_1995"/>
<dbReference type="GO" id="GO:0046872">
    <property type="term" value="F:metal ion binding"/>
    <property type="evidence" value="ECO:0007669"/>
    <property type="project" value="UniProtKB-KW"/>
</dbReference>
<dbReference type="Pfam" id="PF01812">
    <property type="entry name" value="5-FTHF_cyc-lig"/>
    <property type="match status" value="1"/>
</dbReference>
<dbReference type="PANTHER" id="PTHR23407:SF1">
    <property type="entry name" value="5-FORMYLTETRAHYDROFOLATE CYCLO-LIGASE"/>
    <property type="match status" value="1"/>
</dbReference>
<accession>A0A1I5YGV2</accession>
<dbReference type="Proteomes" id="UP000199136">
    <property type="component" value="Unassembled WGS sequence"/>
</dbReference>
<organism evidence="6 7">
    <name type="scientific">Desemzia incerta</name>
    <dbReference type="NCBI Taxonomy" id="82801"/>
    <lineage>
        <taxon>Bacteria</taxon>
        <taxon>Bacillati</taxon>
        <taxon>Bacillota</taxon>
        <taxon>Bacilli</taxon>
        <taxon>Lactobacillales</taxon>
        <taxon>Carnobacteriaceae</taxon>
        <taxon>Desemzia</taxon>
    </lineage>
</organism>